<dbReference type="HAMAP" id="MF_00114">
    <property type="entry name" value="DeoC_type1"/>
    <property type="match status" value="1"/>
</dbReference>
<feature type="active site" description="Schiff-base intermediate with acetaldehyde" evidence="7">
    <location>
        <position position="155"/>
    </location>
</feature>
<keyword evidence="9" id="KW-1185">Reference proteome</keyword>
<feature type="active site" description="Proton donor/acceptor" evidence="7">
    <location>
        <position position="93"/>
    </location>
</feature>
<comment type="catalytic activity">
    <reaction evidence="5 7">
        <text>2-deoxy-D-ribose 5-phosphate = D-glyceraldehyde 3-phosphate + acetaldehyde</text>
        <dbReference type="Rhea" id="RHEA:12821"/>
        <dbReference type="ChEBI" id="CHEBI:15343"/>
        <dbReference type="ChEBI" id="CHEBI:59776"/>
        <dbReference type="ChEBI" id="CHEBI:62877"/>
        <dbReference type="EC" id="4.1.2.4"/>
    </reaction>
</comment>
<evidence type="ECO:0000313" key="9">
    <source>
        <dbReference type="Proteomes" id="UP000001366"/>
    </source>
</evidence>
<evidence type="ECO:0000256" key="4">
    <source>
        <dbReference type="ARBA" id="ARBA00023270"/>
    </source>
</evidence>
<comment type="pathway">
    <text evidence="7">Carbohydrate degradation; 2-deoxy-D-ribose 1-phosphate degradation; D-glyceraldehyde 3-phosphate and acetaldehyde from 2-deoxy-alpha-D-ribose 1-phosphate: step 2/2.</text>
</comment>
<dbReference type="HOGENOM" id="CLU_053595_0_2_0"/>
<dbReference type="OrthoDB" id="9778711at2"/>
<comment type="similarity">
    <text evidence="1 7">Belongs to the DeoC/FbaB aldolase family. DeoC type 1 subfamily.</text>
</comment>
<evidence type="ECO:0000256" key="2">
    <source>
        <dbReference type="ARBA" id="ARBA00022490"/>
    </source>
</evidence>
<evidence type="ECO:0000313" key="8">
    <source>
        <dbReference type="EMBL" id="ACO04305.1"/>
    </source>
</evidence>
<evidence type="ECO:0000256" key="1">
    <source>
        <dbReference type="ARBA" id="ARBA00010936"/>
    </source>
</evidence>
<dbReference type="FunFam" id="3.20.20.70:FF:000044">
    <property type="entry name" value="Deoxyribose-phosphate aldolase"/>
    <property type="match status" value="1"/>
</dbReference>
<dbReference type="InterPro" id="IPR028581">
    <property type="entry name" value="DeoC_typeI"/>
</dbReference>
<dbReference type="NCBIfam" id="TIGR00126">
    <property type="entry name" value="deoC"/>
    <property type="match status" value="1"/>
</dbReference>
<dbReference type="CDD" id="cd00959">
    <property type="entry name" value="DeoC"/>
    <property type="match status" value="1"/>
</dbReference>
<dbReference type="Proteomes" id="UP000001366">
    <property type="component" value="Chromosome"/>
</dbReference>
<sequence length="219" mass="24434">MDLYSDIAKRIEHSYLKPDATYKKIEDLCREAVENNFYGVCVNPFFVKFVKDLLKKTDLKVITVVGFPLGANRLKTKLIEASSAVNDGADELDIVWNIGAFKSKDYSYVEEELKTIIYYTQNVTHKIIVETAYLSQEEKEKAVQIVINLGAEFIKTSTGFAPEGAKLSDIKLFREKAKGKIKIKAAGGIRDFDTAVSMIKAGADRIGTSHGVDIIKGKR</sequence>
<dbReference type="InterPro" id="IPR002915">
    <property type="entry name" value="DeoC/FbaB/LacD_aldolase"/>
</dbReference>
<dbReference type="EC" id="4.1.2.4" evidence="7"/>
<dbReference type="AlphaFoldDB" id="C0QSF7"/>
<dbReference type="GO" id="GO:0004139">
    <property type="term" value="F:deoxyribose-phosphate aldolase activity"/>
    <property type="evidence" value="ECO:0007669"/>
    <property type="project" value="UniProtKB-UniRule"/>
</dbReference>
<evidence type="ECO:0000256" key="7">
    <source>
        <dbReference type="HAMAP-Rule" id="MF_00114"/>
    </source>
</evidence>
<dbReference type="InterPro" id="IPR011343">
    <property type="entry name" value="DeoC"/>
</dbReference>
<feature type="active site" description="Proton donor/acceptor" evidence="7">
    <location>
        <position position="184"/>
    </location>
</feature>
<reference evidence="8 9" key="1">
    <citation type="journal article" date="2009" name="J. Bacteriol.">
        <title>Complete and draft genome sequences of six members of the Aquificales.</title>
        <authorList>
            <person name="Reysenbach A.L."/>
            <person name="Hamamura N."/>
            <person name="Podar M."/>
            <person name="Griffiths E."/>
            <person name="Ferreira S."/>
            <person name="Hochstein R."/>
            <person name="Heidelberg J."/>
            <person name="Johnson J."/>
            <person name="Mead D."/>
            <person name="Pohorille A."/>
            <person name="Sarmiento M."/>
            <person name="Schweighofer K."/>
            <person name="Seshadri R."/>
            <person name="Voytek M.A."/>
        </authorList>
    </citation>
    <scope>NUCLEOTIDE SEQUENCE [LARGE SCALE GENOMIC DNA]</scope>
    <source>
        <strain evidence="9">DSM 14350 / EX-H1</strain>
    </source>
</reference>
<dbReference type="RefSeq" id="WP_012676543.1">
    <property type="nucleotide sequence ID" value="NC_012440.1"/>
</dbReference>
<keyword evidence="2 7" id="KW-0963">Cytoplasm</keyword>
<dbReference type="SMART" id="SM01133">
    <property type="entry name" value="DeoC"/>
    <property type="match status" value="1"/>
</dbReference>
<evidence type="ECO:0000256" key="3">
    <source>
        <dbReference type="ARBA" id="ARBA00023239"/>
    </source>
</evidence>
<keyword evidence="3 7" id="KW-0456">Lyase</keyword>
<dbReference type="GO" id="GO:0016052">
    <property type="term" value="P:carbohydrate catabolic process"/>
    <property type="evidence" value="ECO:0007669"/>
    <property type="project" value="TreeGrafter"/>
</dbReference>
<dbReference type="GO" id="GO:0005737">
    <property type="term" value="C:cytoplasm"/>
    <property type="evidence" value="ECO:0007669"/>
    <property type="project" value="UniProtKB-SubCell"/>
</dbReference>
<dbReference type="Pfam" id="PF01791">
    <property type="entry name" value="DeoC"/>
    <property type="match status" value="1"/>
</dbReference>
<dbReference type="GO" id="GO:0009264">
    <property type="term" value="P:deoxyribonucleotide catabolic process"/>
    <property type="evidence" value="ECO:0007669"/>
    <property type="project" value="UniProtKB-UniRule"/>
</dbReference>
<comment type="function">
    <text evidence="6 7">Catalyzes a reversible aldol reaction between acetaldehyde and D-glyceraldehyde 3-phosphate to generate 2-deoxy-D-ribose 5-phosphate.</text>
</comment>
<comment type="subcellular location">
    <subcellularLocation>
        <location evidence="7">Cytoplasm</location>
    </subcellularLocation>
</comment>
<dbReference type="EMBL" id="CP001230">
    <property type="protein sequence ID" value="ACO04305.1"/>
    <property type="molecule type" value="Genomic_DNA"/>
</dbReference>
<dbReference type="KEGG" id="pmx:PERMA_1841"/>
<dbReference type="GO" id="GO:0006018">
    <property type="term" value="P:2-deoxyribose 1-phosphate catabolic process"/>
    <property type="evidence" value="ECO:0007669"/>
    <property type="project" value="UniProtKB-UniRule"/>
</dbReference>
<gene>
    <name evidence="7 8" type="primary">deoC</name>
    <name evidence="8" type="ordered locus">PERMA_1841</name>
</gene>
<dbReference type="Gene3D" id="3.20.20.70">
    <property type="entry name" value="Aldolase class I"/>
    <property type="match status" value="1"/>
</dbReference>
<dbReference type="PIRSF" id="PIRSF001357">
    <property type="entry name" value="DeoC"/>
    <property type="match status" value="1"/>
</dbReference>
<keyword evidence="4 7" id="KW-0704">Schiff base</keyword>
<evidence type="ECO:0000256" key="6">
    <source>
        <dbReference type="ARBA" id="ARBA00056337"/>
    </source>
</evidence>
<dbReference type="UniPathway" id="UPA00002">
    <property type="reaction ID" value="UER00468"/>
</dbReference>
<name>C0QSF7_PERMH</name>
<evidence type="ECO:0000256" key="5">
    <source>
        <dbReference type="ARBA" id="ARBA00048791"/>
    </source>
</evidence>
<accession>C0QSF7</accession>
<dbReference type="PaxDb" id="123214-PERMA_1841"/>
<protein>
    <recommendedName>
        <fullName evidence="7">Deoxyribose-phosphate aldolase</fullName>
        <shortName evidence="7">DERA</shortName>
        <ecNumber evidence="7">4.1.2.4</ecNumber>
    </recommendedName>
    <alternativeName>
        <fullName evidence="7">2-deoxy-D-ribose 5-phosphate aldolase</fullName>
    </alternativeName>
    <alternativeName>
        <fullName evidence="7">Phosphodeoxyriboaldolase</fullName>
        <shortName evidence="7">Deoxyriboaldolase</shortName>
    </alternativeName>
</protein>
<dbReference type="SUPFAM" id="SSF51569">
    <property type="entry name" value="Aldolase"/>
    <property type="match status" value="1"/>
</dbReference>
<proteinExistence type="inferred from homology"/>
<organism evidence="8 9">
    <name type="scientific">Persephonella marina (strain DSM 14350 / EX-H1)</name>
    <dbReference type="NCBI Taxonomy" id="123214"/>
    <lineage>
        <taxon>Bacteria</taxon>
        <taxon>Pseudomonadati</taxon>
        <taxon>Aquificota</taxon>
        <taxon>Aquificia</taxon>
        <taxon>Aquificales</taxon>
        <taxon>Hydrogenothermaceae</taxon>
        <taxon>Persephonella</taxon>
    </lineage>
</organism>
<dbReference type="PANTHER" id="PTHR10889:SF1">
    <property type="entry name" value="DEOXYRIBOSE-PHOSPHATE ALDOLASE"/>
    <property type="match status" value="1"/>
</dbReference>
<dbReference type="InterPro" id="IPR013785">
    <property type="entry name" value="Aldolase_TIM"/>
</dbReference>
<dbReference type="STRING" id="123214.PERMA_1841"/>
<dbReference type="PANTHER" id="PTHR10889">
    <property type="entry name" value="DEOXYRIBOSE-PHOSPHATE ALDOLASE"/>
    <property type="match status" value="1"/>
</dbReference>
<dbReference type="eggNOG" id="COG0274">
    <property type="taxonomic scope" value="Bacteria"/>
</dbReference>